<dbReference type="HOGENOM" id="CLU_180400_0_0_1"/>
<evidence type="ECO:0000256" key="2">
    <source>
        <dbReference type="ARBA" id="ARBA00006498"/>
    </source>
</evidence>
<comment type="subcellular location">
    <subcellularLocation>
        <location evidence="1">Mitochondrion inner membrane</location>
    </subcellularLocation>
</comment>
<keyword evidence="4" id="KW-0679">Respiratory chain</keyword>
<dbReference type="RefSeq" id="XP_001017222.2">
    <property type="nucleotide sequence ID" value="XM_001017222.3"/>
</dbReference>
<dbReference type="InterPro" id="IPR023184">
    <property type="entry name" value="Ubol_cytC_Rdtase_hinge_dom"/>
</dbReference>
<dbReference type="AlphaFoldDB" id="Q23K66"/>
<keyword evidence="7" id="KW-0496">Mitochondrion</keyword>
<dbReference type="KEGG" id="tet:TTHERM_00194690"/>
<accession>Q23K66</accession>
<dbReference type="SMR" id="Q23K66"/>
<keyword evidence="3" id="KW-0813">Transport</keyword>
<dbReference type="GO" id="GO:0005743">
    <property type="term" value="C:mitochondrial inner membrane"/>
    <property type="evidence" value="ECO:0007669"/>
    <property type="project" value="UniProtKB-SubCell"/>
</dbReference>
<protein>
    <submittedName>
        <fullName evidence="10">Ubiquinol-cytochrome C reductase hinge protein</fullName>
    </submittedName>
</protein>
<keyword evidence="12 13" id="KW-0002">3D-structure</keyword>
<evidence type="ECO:0000259" key="9">
    <source>
        <dbReference type="Pfam" id="PF02320"/>
    </source>
</evidence>
<dbReference type="OMA" id="KECAPQC"/>
<dbReference type="Pfam" id="PF02320">
    <property type="entry name" value="UCR_hinge"/>
    <property type="match status" value="1"/>
</dbReference>
<evidence type="ECO:0000313" key="11">
    <source>
        <dbReference type="Proteomes" id="UP000009168"/>
    </source>
</evidence>
<dbReference type="OrthoDB" id="282179at2759"/>
<dbReference type="PDB" id="8BQS">
    <property type="method" value="EM"/>
    <property type="resolution" value="2.90 A"/>
    <property type="chains" value="F/f=1-86"/>
</dbReference>
<keyword evidence="11" id="KW-1185">Reference proteome</keyword>
<organism evidence="10 11">
    <name type="scientific">Tetrahymena thermophila (strain SB210)</name>
    <dbReference type="NCBI Taxonomy" id="312017"/>
    <lineage>
        <taxon>Eukaryota</taxon>
        <taxon>Sar</taxon>
        <taxon>Alveolata</taxon>
        <taxon>Ciliophora</taxon>
        <taxon>Intramacronucleata</taxon>
        <taxon>Oligohymenophorea</taxon>
        <taxon>Hymenostomatida</taxon>
        <taxon>Tetrahymenina</taxon>
        <taxon>Tetrahymenidae</taxon>
        <taxon>Tetrahymena</taxon>
    </lineage>
</organism>
<feature type="domain" description="Ubiquinol-cytochrome C reductase hinge" evidence="9">
    <location>
        <begin position="18"/>
        <end position="80"/>
    </location>
</feature>
<dbReference type="EMDB" id="EMD-16184"/>
<evidence type="ECO:0000313" key="10">
    <source>
        <dbReference type="EMBL" id="EAR96977.2"/>
    </source>
</evidence>
<evidence type="ECO:0000256" key="3">
    <source>
        <dbReference type="ARBA" id="ARBA00022448"/>
    </source>
</evidence>
<dbReference type="Gene3D" id="1.10.287.20">
    <property type="entry name" value="Ubiquinol-cytochrome C reductase hinge domain"/>
    <property type="match status" value="1"/>
</dbReference>
<keyword evidence="6" id="KW-0249">Electron transport</keyword>
<gene>
    <name evidence="10" type="ORF">TTHERM_00194690</name>
</gene>
<name>Q23K66_TETTS</name>
<keyword evidence="8" id="KW-0472">Membrane</keyword>
<dbReference type="InterPro" id="IPR036811">
    <property type="entry name" value="Ubol_cytC_Rdtase_hinge_dom_sf"/>
</dbReference>
<dbReference type="eggNOG" id="ENOG502SU3Z">
    <property type="taxonomic scope" value="Eukaryota"/>
</dbReference>
<evidence type="ECO:0000256" key="4">
    <source>
        <dbReference type="ARBA" id="ARBA00022660"/>
    </source>
</evidence>
<dbReference type="PDB" id="8B6J">
    <property type="method" value="EM"/>
    <property type="resolution" value="2.80 A"/>
    <property type="chains" value="F/f=1-86"/>
</dbReference>
<evidence type="ECO:0000256" key="1">
    <source>
        <dbReference type="ARBA" id="ARBA00004273"/>
    </source>
</evidence>
<dbReference type="GeneID" id="7830560"/>
<dbReference type="EMDB" id="EMD-15868"/>
<sequence length="86" mass="9873">MSNVSDAQIQEWIKRGEDPKEFLLKECAPQCTAWKEKLGRCEAKLKSLVNADPEMSCMYPLRDWVTCIEACVQPAITRNLFGSKYM</sequence>
<evidence type="ECO:0000256" key="6">
    <source>
        <dbReference type="ARBA" id="ARBA00022982"/>
    </source>
</evidence>
<reference evidence="11" key="1">
    <citation type="journal article" date="2006" name="PLoS Biol.">
        <title>Macronuclear genome sequence of the ciliate Tetrahymena thermophila, a model eukaryote.</title>
        <authorList>
            <person name="Eisen J.A."/>
            <person name="Coyne R.S."/>
            <person name="Wu M."/>
            <person name="Wu D."/>
            <person name="Thiagarajan M."/>
            <person name="Wortman J.R."/>
            <person name="Badger J.H."/>
            <person name="Ren Q."/>
            <person name="Amedeo P."/>
            <person name="Jones K.M."/>
            <person name="Tallon L.J."/>
            <person name="Delcher A.L."/>
            <person name="Salzberg S.L."/>
            <person name="Silva J.C."/>
            <person name="Haas B.J."/>
            <person name="Majoros W.H."/>
            <person name="Farzad M."/>
            <person name="Carlton J.M."/>
            <person name="Smith R.K. Jr."/>
            <person name="Garg J."/>
            <person name="Pearlman R.E."/>
            <person name="Karrer K.M."/>
            <person name="Sun L."/>
            <person name="Manning G."/>
            <person name="Elde N.C."/>
            <person name="Turkewitz A.P."/>
            <person name="Asai D.J."/>
            <person name="Wilkes D.E."/>
            <person name="Wang Y."/>
            <person name="Cai H."/>
            <person name="Collins K."/>
            <person name="Stewart B.A."/>
            <person name="Lee S.R."/>
            <person name="Wilamowska K."/>
            <person name="Weinberg Z."/>
            <person name="Ruzzo W.L."/>
            <person name="Wloga D."/>
            <person name="Gaertig J."/>
            <person name="Frankel J."/>
            <person name="Tsao C.-C."/>
            <person name="Gorovsky M.A."/>
            <person name="Keeling P.J."/>
            <person name="Waller R.F."/>
            <person name="Patron N.J."/>
            <person name="Cherry J.M."/>
            <person name="Stover N.A."/>
            <person name="Krieger C.J."/>
            <person name="del Toro C."/>
            <person name="Ryder H.F."/>
            <person name="Williamson S.C."/>
            <person name="Barbeau R.A."/>
            <person name="Hamilton E.P."/>
            <person name="Orias E."/>
        </authorList>
    </citation>
    <scope>NUCLEOTIDE SEQUENCE [LARGE SCALE GENOMIC DNA]</scope>
    <source>
        <strain evidence="11">SB210</strain>
    </source>
</reference>
<comment type="similarity">
    <text evidence="2">Belongs to the UQCRH/QCR6 family.</text>
</comment>
<evidence type="ECO:0000256" key="7">
    <source>
        <dbReference type="ARBA" id="ARBA00023128"/>
    </source>
</evidence>
<dbReference type="Proteomes" id="UP000009168">
    <property type="component" value="Unassembled WGS sequence"/>
</dbReference>
<dbReference type="SUPFAM" id="SSF81531">
    <property type="entry name" value="Non-heme 11 kDa protein of cytochrome bc1 complex (Ubiquinol-cytochrome c reductase)"/>
    <property type="match status" value="1"/>
</dbReference>
<dbReference type="InParanoid" id="Q23K66"/>
<evidence type="ECO:0007829" key="12">
    <source>
        <dbReference type="PDB" id="8B6J"/>
    </source>
</evidence>
<dbReference type="EMBL" id="GG662673">
    <property type="protein sequence ID" value="EAR96977.2"/>
    <property type="molecule type" value="Genomic_DNA"/>
</dbReference>
<evidence type="ECO:0000256" key="8">
    <source>
        <dbReference type="ARBA" id="ARBA00023136"/>
    </source>
</evidence>
<keyword evidence="5" id="KW-0999">Mitochondrion inner membrane</keyword>
<evidence type="ECO:0007829" key="13">
    <source>
        <dbReference type="PDB" id="8BQS"/>
    </source>
</evidence>
<reference evidence="12 13" key="2">
    <citation type="journal article" date="2023" name="Nature">
        <title>Structural basis of mitochondrial membrane bending by the I-II-III&lt;sub&gt;2&lt;/sub&gt;-IV&lt;sub&gt;2&lt;/sub&gt; supercomplex.</title>
        <authorList>
            <person name="Muhleip A."/>
            <person name="Flygaard R.K."/>
            <person name="Baradaran R."/>
            <person name="Haapanen O."/>
            <person name="Gruhl T."/>
            <person name="Tobiasson V."/>
            <person name="Marechal A."/>
            <person name="Sharma V."/>
            <person name="Amunts A."/>
        </authorList>
    </citation>
    <scope>STRUCTURE BY ELECTRON MICROSCOPY (2.80 ANGSTROMS)</scope>
</reference>
<proteinExistence type="evidence at protein level"/>
<evidence type="ECO:0000256" key="5">
    <source>
        <dbReference type="ARBA" id="ARBA00022792"/>
    </source>
</evidence>